<evidence type="ECO:0000313" key="5">
    <source>
        <dbReference type="EMBL" id="KYQ91156.1"/>
    </source>
</evidence>
<dbReference type="EMBL" id="LODT01000035">
    <property type="protein sequence ID" value="KYQ91156.1"/>
    <property type="molecule type" value="Genomic_DNA"/>
</dbReference>
<dbReference type="AlphaFoldDB" id="A0A151ZB44"/>
<dbReference type="SUPFAM" id="SSF54928">
    <property type="entry name" value="RNA-binding domain, RBD"/>
    <property type="match status" value="2"/>
</dbReference>
<organism evidence="5 6">
    <name type="scientific">Tieghemostelium lacteum</name>
    <name type="common">Slime mold</name>
    <name type="synonym">Dictyostelium lacteum</name>
    <dbReference type="NCBI Taxonomy" id="361077"/>
    <lineage>
        <taxon>Eukaryota</taxon>
        <taxon>Amoebozoa</taxon>
        <taxon>Evosea</taxon>
        <taxon>Eumycetozoa</taxon>
        <taxon>Dictyostelia</taxon>
        <taxon>Dictyosteliales</taxon>
        <taxon>Raperosteliaceae</taxon>
        <taxon>Tieghemostelium</taxon>
    </lineage>
</organism>
<gene>
    <name evidence="5" type="ORF">DLAC_11707</name>
</gene>
<proteinExistence type="predicted"/>
<dbReference type="InterPro" id="IPR035979">
    <property type="entry name" value="RBD_domain_sf"/>
</dbReference>
<dbReference type="GO" id="GO:0005634">
    <property type="term" value="C:nucleus"/>
    <property type="evidence" value="ECO:0007669"/>
    <property type="project" value="TreeGrafter"/>
</dbReference>
<evidence type="ECO:0000259" key="4">
    <source>
        <dbReference type="PROSITE" id="PS50102"/>
    </source>
</evidence>
<keyword evidence="1" id="KW-0677">Repeat</keyword>
<dbReference type="FunFam" id="3.30.70.330:FF:000013">
    <property type="entry name" value="CUGBP Elav-like family member 1 isoform 2"/>
    <property type="match status" value="1"/>
</dbReference>
<dbReference type="InterPro" id="IPR050502">
    <property type="entry name" value="Euk_RNA-bind_prot"/>
</dbReference>
<dbReference type="FunFam" id="3.30.70.330:FF:000383">
    <property type="entry name" value="Sex lethal, isoform D"/>
    <property type="match status" value="1"/>
</dbReference>
<dbReference type="STRING" id="361077.A0A151ZB44"/>
<dbReference type="CDD" id="cd12362">
    <property type="entry name" value="RRM3_CELF1-6"/>
    <property type="match status" value="1"/>
</dbReference>
<protein>
    <recommendedName>
        <fullName evidence="4">RRM domain-containing protein</fullName>
    </recommendedName>
</protein>
<dbReference type="PROSITE" id="PS50102">
    <property type="entry name" value="RRM"/>
    <property type="match status" value="3"/>
</dbReference>
<dbReference type="PANTHER" id="PTHR48025">
    <property type="entry name" value="OS02G0815200 PROTEIN"/>
    <property type="match status" value="1"/>
</dbReference>
<keyword evidence="6" id="KW-1185">Reference proteome</keyword>
<evidence type="ECO:0000256" key="3">
    <source>
        <dbReference type="PROSITE-ProRule" id="PRU00176"/>
    </source>
</evidence>
<evidence type="ECO:0000256" key="1">
    <source>
        <dbReference type="ARBA" id="ARBA00022737"/>
    </source>
</evidence>
<dbReference type="GO" id="GO:0010629">
    <property type="term" value="P:negative regulation of gene expression"/>
    <property type="evidence" value="ECO:0007669"/>
    <property type="project" value="UniProtKB-ARBA"/>
</dbReference>
<comment type="caution">
    <text evidence="5">The sequence shown here is derived from an EMBL/GenBank/DDBJ whole genome shotgun (WGS) entry which is preliminary data.</text>
</comment>
<sequence length="354" mass="40614">MQSIQQMNLQQQMNNNNMISPSTPGFTVFVGHIPSTMNEDGLKQLFEKYGNILDITIMRDKRTNFSKGCAFISFNSKEEADLAMDSVNNNPTYLENMNKPLQVKYSDNEIEKMERKLFIGMTGSADETQITQLFSRFGTIEELTVVREKDGKPKGYGFIKFSSREESENAIRETDGKQTLPGSMNPVIVKFADTERQKRKKMQVGTQPMQTQQFPGYTAYPNAGYSPFYFQNPQISQQMNNLRNFNQPMNYGMPMANTQNNNNAFDYTQAPESNELFIYYLPPLYGDEELKTLFSKYGNVLSSKVFIDRNTNQSKCFGFVTYDNTQSAHHAIKELNGFPVDGKKLKVTFKRERN</sequence>
<dbReference type="GO" id="GO:0009967">
    <property type="term" value="P:positive regulation of signal transduction"/>
    <property type="evidence" value="ECO:0007669"/>
    <property type="project" value="UniProtKB-ARBA"/>
</dbReference>
<accession>A0A151ZB44</accession>
<dbReference type="SMART" id="SM00360">
    <property type="entry name" value="RRM"/>
    <property type="match status" value="3"/>
</dbReference>
<feature type="domain" description="RRM" evidence="4">
    <location>
        <begin position="274"/>
        <end position="352"/>
    </location>
</feature>
<name>A0A151ZB44_TIELA</name>
<feature type="domain" description="RRM" evidence="4">
    <location>
        <begin position="26"/>
        <end position="108"/>
    </location>
</feature>
<dbReference type="OMA" id="PWKQYFS"/>
<evidence type="ECO:0000313" key="6">
    <source>
        <dbReference type="Proteomes" id="UP000076078"/>
    </source>
</evidence>
<dbReference type="GO" id="GO:0003729">
    <property type="term" value="F:mRNA binding"/>
    <property type="evidence" value="ECO:0007669"/>
    <property type="project" value="TreeGrafter"/>
</dbReference>
<dbReference type="FunCoup" id="A0A151ZB44">
    <property type="interactions" value="104"/>
</dbReference>
<dbReference type="Pfam" id="PF00076">
    <property type="entry name" value="RRM_1"/>
    <property type="match status" value="3"/>
</dbReference>
<dbReference type="InterPro" id="IPR012677">
    <property type="entry name" value="Nucleotide-bd_a/b_plait_sf"/>
</dbReference>
<keyword evidence="2 3" id="KW-0694">RNA-binding</keyword>
<dbReference type="GO" id="GO:0005737">
    <property type="term" value="C:cytoplasm"/>
    <property type="evidence" value="ECO:0007669"/>
    <property type="project" value="UniProtKB-ARBA"/>
</dbReference>
<dbReference type="PANTHER" id="PTHR48025:SF1">
    <property type="entry name" value="RRM DOMAIN-CONTAINING PROTEIN"/>
    <property type="match status" value="1"/>
</dbReference>
<dbReference type="Gene3D" id="3.30.70.330">
    <property type="match status" value="3"/>
</dbReference>
<dbReference type="OrthoDB" id="410044at2759"/>
<dbReference type="InterPro" id="IPR000504">
    <property type="entry name" value="RRM_dom"/>
</dbReference>
<evidence type="ECO:0000256" key="2">
    <source>
        <dbReference type="ARBA" id="ARBA00022884"/>
    </source>
</evidence>
<dbReference type="Proteomes" id="UP000076078">
    <property type="component" value="Unassembled WGS sequence"/>
</dbReference>
<dbReference type="InParanoid" id="A0A151ZB44"/>
<feature type="domain" description="RRM" evidence="4">
    <location>
        <begin position="115"/>
        <end position="194"/>
    </location>
</feature>
<reference evidence="5 6" key="1">
    <citation type="submission" date="2015-12" db="EMBL/GenBank/DDBJ databases">
        <title>Dictyostelia acquired genes for synthesis and detection of signals that induce cell-type specialization by lateral gene transfer from prokaryotes.</title>
        <authorList>
            <person name="Gloeckner G."/>
            <person name="Schaap P."/>
        </authorList>
    </citation>
    <scope>NUCLEOTIDE SEQUENCE [LARGE SCALE GENOMIC DNA]</scope>
    <source>
        <strain evidence="5 6">TK</strain>
    </source>
</reference>